<dbReference type="Proteomes" id="UP000595140">
    <property type="component" value="Unassembled WGS sequence"/>
</dbReference>
<sequence length="319" mass="36013">MKGAFNSRGSHWLTKRFMNARNKNKKPKFIGTDHWGVMLQYWASPEFRVKSEKSNKNRNTEKAKQRQYYGGRRSVREHVKKREMEDKVVPTQLKIINRLFVKKGAEPSEEVAQIKEKLVQKKQAVSRSDSNSMDVEDIADEELEDDLGLYVDVVGRKKNRIFGQGCEAGASGSFSSGGPSHEDYAAILKKELEEKFEAKSAALEKKYEAQSQDLLTQFQGLKESFTLLTQGYNASVNSTAAPTPNVVRPFLMSLPRSPSPLLNNTLTPAYFFASQPLMSSMPMPMFHQSQVPSIISNNPVQEVPEENNHENCDVASFLN</sequence>
<dbReference type="AlphaFoldDB" id="A0A484K830"/>
<gene>
    <name evidence="2" type="ORF">CCAM_LOCUS3669</name>
</gene>
<dbReference type="EMBL" id="OOIL02000204">
    <property type="protein sequence ID" value="VFQ61893.1"/>
    <property type="molecule type" value="Genomic_DNA"/>
</dbReference>
<name>A0A484K830_9ASTE</name>
<reference evidence="2 3" key="1">
    <citation type="submission" date="2018-04" db="EMBL/GenBank/DDBJ databases">
        <authorList>
            <person name="Vogel A."/>
        </authorList>
    </citation>
    <scope>NUCLEOTIDE SEQUENCE [LARGE SCALE GENOMIC DNA]</scope>
</reference>
<evidence type="ECO:0000313" key="2">
    <source>
        <dbReference type="EMBL" id="VFQ61893.1"/>
    </source>
</evidence>
<dbReference type="OrthoDB" id="1678820at2759"/>
<dbReference type="InterPro" id="IPR004252">
    <property type="entry name" value="Probable_transposase_24"/>
</dbReference>
<keyword evidence="3" id="KW-1185">Reference proteome</keyword>
<proteinExistence type="predicted"/>
<accession>A0A484K830</accession>
<protein>
    <submittedName>
        <fullName evidence="2">Uncharacterized protein</fullName>
    </submittedName>
</protein>
<organism evidence="2 3">
    <name type="scientific">Cuscuta campestris</name>
    <dbReference type="NCBI Taxonomy" id="132261"/>
    <lineage>
        <taxon>Eukaryota</taxon>
        <taxon>Viridiplantae</taxon>
        <taxon>Streptophyta</taxon>
        <taxon>Embryophyta</taxon>
        <taxon>Tracheophyta</taxon>
        <taxon>Spermatophyta</taxon>
        <taxon>Magnoliopsida</taxon>
        <taxon>eudicotyledons</taxon>
        <taxon>Gunneridae</taxon>
        <taxon>Pentapetalae</taxon>
        <taxon>asterids</taxon>
        <taxon>lamiids</taxon>
        <taxon>Solanales</taxon>
        <taxon>Convolvulaceae</taxon>
        <taxon>Cuscuteae</taxon>
        <taxon>Cuscuta</taxon>
        <taxon>Cuscuta subgen. Grammica</taxon>
        <taxon>Cuscuta sect. Cleistogrammica</taxon>
    </lineage>
</organism>
<feature type="region of interest" description="Disordered" evidence="1">
    <location>
        <begin position="50"/>
        <end position="70"/>
    </location>
</feature>
<evidence type="ECO:0000313" key="3">
    <source>
        <dbReference type="Proteomes" id="UP000595140"/>
    </source>
</evidence>
<feature type="compositionally biased region" description="Basic and acidic residues" evidence="1">
    <location>
        <begin position="50"/>
        <end position="64"/>
    </location>
</feature>
<evidence type="ECO:0000256" key="1">
    <source>
        <dbReference type="SAM" id="MobiDB-lite"/>
    </source>
</evidence>
<dbReference type="Pfam" id="PF03004">
    <property type="entry name" value="Transposase_24"/>
    <property type="match status" value="1"/>
</dbReference>